<dbReference type="InterPro" id="IPR025392">
    <property type="entry name" value="DUF4124"/>
</dbReference>
<organism evidence="3">
    <name type="scientific">Coralloluteibacterium stylophorae</name>
    <dbReference type="NCBI Taxonomy" id="1776034"/>
    <lineage>
        <taxon>Bacteria</taxon>
        <taxon>Pseudomonadati</taxon>
        <taxon>Pseudomonadota</taxon>
        <taxon>Gammaproteobacteria</taxon>
        <taxon>Lysobacterales</taxon>
        <taxon>Lysobacteraceae</taxon>
        <taxon>Coralloluteibacterium</taxon>
    </lineage>
</organism>
<gene>
    <name evidence="4" type="ORF">KB893_011725</name>
    <name evidence="3" type="ORF">KB893_11905</name>
</gene>
<evidence type="ECO:0000256" key="1">
    <source>
        <dbReference type="SAM" id="MobiDB-lite"/>
    </source>
</evidence>
<proteinExistence type="predicted"/>
<evidence type="ECO:0000313" key="5">
    <source>
        <dbReference type="Proteomes" id="UP000675747"/>
    </source>
</evidence>
<dbReference type="Pfam" id="PF13511">
    <property type="entry name" value="DUF4124"/>
    <property type="match status" value="1"/>
</dbReference>
<evidence type="ECO:0000313" key="4">
    <source>
        <dbReference type="EMBL" id="MBS7457799.1"/>
    </source>
</evidence>
<reference evidence="4 5" key="1">
    <citation type="journal article" date="2021" name="Microbiol. Resour. Announc.">
        <title>Draft Genome Sequence of Coralloluteibacterium stylophorae LMG 29479T.</title>
        <authorList>
            <person name="Karlyshev A.V."/>
            <person name="Kudryashova E.B."/>
            <person name="Ariskina E.V."/>
            <person name="Conroy A.P."/>
            <person name="Abidueva E.Y."/>
        </authorList>
    </citation>
    <scope>NUCLEOTIDE SEQUENCE [LARGE SCALE GENOMIC DNA]</scope>
    <source>
        <strain evidence="4 5">LMG 29479</strain>
    </source>
</reference>
<protein>
    <submittedName>
        <fullName evidence="3">DUF4124 domain-containing protein</fullName>
    </submittedName>
</protein>
<reference evidence="3" key="2">
    <citation type="submission" date="2021-04" db="EMBL/GenBank/DDBJ databases">
        <authorList>
            <person name="Karlyshev A.V."/>
        </authorList>
    </citation>
    <scope>NUCLEOTIDE SEQUENCE</scope>
    <source>
        <strain evidence="3">LMG 29479</strain>
    </source>
</reference>
<sequence>MRALWAIVGGVALGAGLAWWLAREAPDAQRPRTDAPPQAEVIYRWVDAEGVTQVGRDPPPGSGAERIDIPDQRNIVPATPGADAPDNPG</sequence>
<dbReference type="Proteomes" id="UP000675747">
    <property type="component" value="Unassembled WGS sequence"/>
</dbReference>
<dbReference type="EMBL" id="JAGQFT020000007">
    <property type="protein sequence ID" value="MBS7457799.1"/>
    <property type="molecule type" value="Genomic_DNA"/>
</dbReference>
<comment type="caution">
    <text evidence="3">The sequence shown here is derived from an EMBL/GenBank/DDBJ whole genome shotgun (WGS) entry which is preliminary data.</text>
</comment>
<accession>A0A8J8AYL1</accession>
<keyword evidence="5" id="KW-1185">Reference proteome</keyword>
<name>A0A8J8AYL1_9GAMM</name>
<evidence type="ECO:0000313" key="3">
    <source>
        <dbReference type="EMBL" id="MBR0563210.1"/>
    </source>
</evidence>
<dbReference type="AlphaFoldDB" id="A0A8J8AYL1"/>
<dbReference type="EMBL" id="JAGQFT010000109">
    <property type="protein sequence ID" value="MBR0563210.1"/>
    <property type="molecule type" value="Genomic_DNA"/>
</dbReference>
<feature type="region of interest" description="Disordered" evidence="1">
    <location>
        <begin position="52"/>
        <end position="89"/>
    </location>
</feature>
<evidence type="ECO:0000259" key="2">
    <source>
        <dbReference type="Pfam" id="PF13511"/>
    </source>
</evidence>
<feature type="domain" description="DUF4124" evidence="2">
    <location>
        <begin position="35"/>
        <end position="81"/>
    </location>
</feature>
<dbReference type="RefSeq" id="WP_211927127.1">
    <property type="nucleotide sequence ID" value="NZ_JAGQFT020000007.1"/>
</dbReference>